<dbReference type="InterPro" id="IPR045210">
    <property type="entry name" value="RING-Ubox_PUB"/>
</dbReference>
<keyword evidence="6" id="KW-0677">Repeat</keyword>
<feature type="compositionally biased region" description="Polar residues" evidence="10">
    <location>
        <begin position="354"/>
        <end position="365"/>
    </location>
</feature>
<dbReference type="GO" id="GO:0016567">
    <property type="term" value="P:protein ubiquitination"/>
    <property type="evidence" value="ECO:0007669"/>
    <property type="project" value="UniProtKB-UniPathway"/>
</dbReference>
<dbReference type="InterPro" id="IPR013083">
    <property type="entry name" value="Znf_RING/FYVE/PHD"/>
</dbReference>
<keyword evidence="9" id="KW-0175">Coiled coil</keyword>
<dbReference type="SMART" id="SM00504">
    <property type="entry name" value="Ubox"/>
    <property type="match status" value="1"/>
</dbReference>
<dbReference type="PANTHER" id="PTHR23315:SF7">
    <property type="entry name" value="U-BOX DOMAIN-CONTAINING PROTEIN 4"/>
    <property type="match status" value="1"/>
</dbReference>
<proteinExistence type="predicted"/>
<dbReference type="GO" id="GO:0061630">
    <property type="term" value="F:ubiquitin protein ligase activity"/>
    <property type="evidence" value="ECO:0007669"/>
    <property type="project" value="UniProtKB-EC"/>
</dbReference>
<dbReference type="AlphaFoldDB" id="A0A565C5F1"/>
<reference evidence="12" key="1">
    <citation type="submission" date="2019-07" db="EMBL/GenBank/DDBJ databases">
        <authorList>
            <person name="Dittberner H."/>
        </authorList>
    </citation>
    <scope>NUCLEOTIDE SEQUENCE [LARGE SCALE GENOMIC DNA]</scope>
</reference>
<dbReference type="FunFam" id="1.25.10.10:FF:000082">
    <property type="entry name" value="RING-type E3 ubiquitin transferase"/>
    <property type="match status" value="1"/>
</dbReference>
<feature type="coiled-coil region" evidence="9">
    <location>
        <begin position="535"/>
        <end position="562"/>
    </location>
</feature>
<comment type="function">
    <text evidence="2">Functions as an E3 ubiquitin ligase.</text>
</comment>
<dbReference type="Gene3D" id="3.30.40.10">
    <property type="entry name" value="Zinc/RING finger domain, C3HC4 (zinc finger)"/>
    <property type="match status" value="1"/>
</dbReference>
<dbReference type="SMART" id="SM00185">
    <property type="entry name" value="ARM"/>
    <property type="match status" value="5"/>
</dbReference>
<name>A0A565C5F1_9BRAS</name>
<dbReference type="EC" id="2.3.2.27" evidence="4"/>
<dbReference type="UniPathway" id="UPA00143"/>
<evidence type="ECO:0000256" key="10">
    <source>
        <dbReference type="SAM" id="MobiDB-lite"/>
    </source>
</evidence>
<dbReference type="Pfam" id="PF25240">
    <property type="entry name" value="PUB2_N"/>
    <property type="match status" value="1"/>
</dbReference>
<dbReference type="EMBL" id="CABITT030000006">
    <property type="protein sequence ID" value="VVB08788.1"/>
    <property type="molecule type" value="Genomic_DNA"/>
</dbReference>
<evidence type="ECO:0000256" key="6">
    <source>
        <dbReference type="ARBA" id="ARBA00022737"/>
    </source>
</evidence>
<feature type="repeat" description="ARM" evidence="8">
    <location>
        <begin position="712"/>
        <end position="753"/>
    </location>
</feature>
<dbReference type="InterPro" id="IPR016024">
    <property type="entry name" value="ARM-type_fold"/>
</dbReference>
<feature type="repeat" description="ARM" evidence="8">
    <location>
        <begin position="589"/>
        <end position="631"/>
    </location>
</feature>
<dbReference type="InterPro" id="IPR003613">
    <property type="entry name" value="Ubox_domain"/>
</dbReference>
<organism evidence="12 13">
    <name type="scientific">Arabis nemorensis</name>
    <dbReference type="NCBI Taxonomy" id="586526"/>
    <lineage>
        <taxon>Eukaryota</taxon>
        <taxon>Viridiplantae</taxon>
        <taxon>Streptophyta</taxon>
        <taxon>Embryophyta</taxon>
        <taxon>Tracheophyta</taxon>
        <taxon>Spermatophyta</taxon>
        <taxon>Magnoliopsida</taxon>
        <taxon>eudicotyledons</taxon>
        <taxon>Gunneridae</taxon>
        <taxon>Pentapetalae</taxon>
        <taxon>rosids</taxon>
        <taxon>malvids</taxon>
        <taxon>Brassicales</taxon>
        <taxon>Brassicaceae</taxon>
        <taxon>Arabideae</taxon>
        <taxon>Arabis</taxon>
    </lineage>
</organism>
<feature type="compositionally biased region" description="Low complexity" evidence="10">
    <location>
        <begin position="423"/>
        <end position="435"/>
    </location>
</feature>
<feature type="domain" description="U-box" evidence="11">
    <location>
        <begin position="234"/>
        <end position="308"/>
    </location>
</feature>
<protein>
    <recommendedName>
        <fullName evidence="4">RING-type E3 ubiquitin transferase</fullName>
        <ecNumber evidence="4">2.3.2.27</ecNumber>
    </recommendedName>
</protein>
<dbReference type="Pfam" id="PF25598">
    <property type="entry name" value="ARM_PUB"/>
    <property type="match status" value="1"/>
</dbReference>
<gene>
    <name evidence="12" type="ORF">ANE_LOCUS19232</name>
</gene>
<evidence type="ECO:0000313" key="13">
    <source>
        <dbReference type="Proteomes" id="UP000489600"/>
    </source>
</evidence>
<keyword evidence="13" id="KW-1185">Reference proteome</keyword>
<accession>A0A565C5F1</accession>
<evidence type="ECO:0000256" key="8">
    <source>
        <dbReference type="PROSITE-ProRule" id="PRU00259"/>
    </source>
</evidence>
<feature type="repeat" description="ARM" evidence="8">
    <location>
        <begin position="630"/>
        <end position="672"/>
    </location>
</feature>
<comment type="pathway">
    <text evidence="3">Protein modification; protein ubiquitination.</text>
</comment>
<comment type="catalytic activity">
    <reaction evidence="1">
        <text>S-ubiquitinyl-[E2 ubiquitin-conjugating enzyme]-L-cysteine + [acceptor protein]-L-lysine = [E2 ubiquitin-conjugating enzyme]-L-cysteine + N(6)-ubiquitinyl-[acceptor protein]-L-lysine.</text>
        <dbReference type="EC" id="2.3.2.27"/>
    </reaction>
</comment>
<evidence type="ECO:0000313" key="12">
    <source>
        <dbReference type="EMBL" id="VVB08788.1"/>
    </source>
</evidence>
<comment type="caution">
    <text evidence="12">The sequence shown here is derived from an EMBL/GenBank/DDBJ whole genome shotgun (WGS) entry which is preliminary data.</text>
</comment>
<feature type="compositionally biased region" description="Basic and acidic residues" evidence="10">
    <location>
        <begin position="366"/>
        <end position="375"/>
    </location>
</feature>
<keyword evidence="5" id="KW-0808">Transferase</keyword>
<evidence type="ECO:0000256" key="1">
    <source>
        <dbReference type="ARBA" id="ARBA00000900"/>
    </source>
</evidence>
<feature type="repeat" description="ARM" evidence="8">
    <location>
        <begin position="671"/>
        <end position="713"/>
    </location>
</feature>
<evidence type="ECO:0000256" key="9">
    <source>
        <dbReference type="SAM" id="Coils"/>
    </source>
</evidence>
<feature type="compositionally biased region" description="Basic and acidic residues" evidence="10">
    <location>
        <begin position="407"/>
        <end position="421"/>
    </location>
</feature>
<evidence type="ECO:0000256" key="3">
    <source>
        <dbReference type="ARBA" id="ARBA00004906"/>
    </source>
</evidence>
<dbReference type="FunFam" id="3.30.40.10:FF:000218">
    <property type="entry name" value="RING-type E3 ubiquitin transferase"/>
    <property type="match status" value="1"/>
</dbReference>
<dbReference type="Pfam" id="PF04564">
    <property type="entry name" value="U-box"/>
    <property type="match status" value="1"/>
</dbReference>
<dbReference type="InterPro" id="IPR000225">
    <property type="entry name" value="Armadillo"/>
</dbReference>
<evidence type="ECO:0000256" key="2">
    <source>
        <dbReference type="ARBA" id="ARBA00003861"/>
    </source>
</evidence>
<evidence type="ECO:0000256" key="7">
    <source>
        <dbReference type="ARBA" id="ARBA00022786"/>
    </source>
</evidence>
<dbReference type="Proteomes" id="UP000489600">
    <property type="component" value="Unassembled WGS sequence"/>
</dbReference>
<feature type="compositionally biased region" description="Polar residues" evidence="10">
    <location>
        <begin position="493"/>
        <end position="507"/>
    </location>
</feature>
<dbReference type="InterPro" id="IPR011989">
    <property type="entry name" value="ARM-like"/>
</dbReference>
<dbReference type="PANTHER" id="PTHR23315">
    <property type="entry name" value="U BOX DOMAIN-CONTAINING"/>
    <property type="match status" value="1"/>
</dbReference>
<feature type="region of interest" description="Disordered" evidence="10">
    <location>
        <begin position="345"/>
        <end position="516"/>
    </location>
</feature>
<dbReference type="CDD" id="cd16664">
    <property type="entry name" value="RING-Ubox_PUB"/>
    <property type="match status" value="1"/>
</dbReference>
<sequence length="832" mass="90602">MGISVLKVLVSSISSFLNLSSSRHIDLDPFEKYYKRVEELLRLLKPIGDAVINSDLVLDEKLGKAFQELTQDVDQSIDLFRSWQAFSSKVYFVLQIESLIPKMRDTIVDTFQFLKSSENDLPDELSPASLEQCLEKIKHLTYEEISSVIDGALRDQRDGVGPSPEILVKIGVNTGLRSNQEILIEAVALERQKEIAEQSENNAEVEFLDQLIVIVNRMHERLLLIKQTQTSSVAILADFFCPLSLEVMTDPVIVSSGQTYEKAFIKKWIDLGLKVCPKTRQSLTHTTLIPNYTVKALIANWCETNDVKLPDPNKSTSLNELSPLLSCTDSIPGTDADLSAHKVSNKSHDWDASTFETGKPSFSSRTTEREGRDASPSRPPSALDAYSPGVSGNGYGSDAMRISQNDFEDRSNDSRELKTDAPGRSSVSSTTRGSVENGQTSENHHHRSPSATSTVSNEEFPRADVNENSEESGHATPYSSDASGEIRSGPLAATTSAATRQDLSNFSPKFMGRNRGQFWRRPSERLGSRIVSAPSNETRRDLSEVETQVKKLVEELKSSSLDIQRQATIEIRLLAKHNMDNRIVIGNSGAIVLLVELLYSDDSATQENAVTALLNLSINDNNKTLIADAGAIEPLIHVLKNGSSEAKENSAATLFSLSVIEENKIKIGQSGAIGPLVDLLGNGTPRGKKDAATALFNLSIHQENKATIVQSGAVRYLIDLMDPAAGMVDKAVAVLANLATIPEGRNAIGQEGGIPLLVEVVELGSARGKENAAAALLQLSTNSGRFCNMVLQEGAVPPLVALSQSGTPRAREKAQALLSYFRNQRHGNAGRG</sequence>
<evidence type="ECO:0000256" key="5">
    <source>
        <dbReference type="ARBA" id="ARBA00022679"/>
    </source>
</evidence>
<dbReference type="InterPro" id="IPR057314">
    <property type="entry name" value="PUB2-4-like_N"/>
</dbReference>
<dbReference type="InterPro" id="IPR058678">
    <property type="entry name" value="ARM_PUB"/>
</dbReference>
<dbReference type="PROSITE" id="PS50176">
    <property type="entry name" value="ARM_REPEAT"/>
    <property type="match status" value="4"/>
</dbReference>
<dbReference type="PROSITE" id="PS51698">
    <property type="entry name" value="U_BOX"/>
    <property type="match status" value="1"/>
</dbReference>
<dbReference type="SUPFAM" id="SSF57850">
    <property type="entry name" value="RING/U-box"/>
    <property type="match status" value="1"/>
</dbReference>
<evidence type="ECO:0000256" key="4">
    <source>
        <dbReference type="ARBA" id="ARBA00012483"/>
    </source>
</evidence>
<dbReference type="Gene3D" id="1.25.10.10">
    <property type="entry name" value="Leucine-rich Repeat Variant"/>
    <property type="match status" value="1"/>
</dbReference>
<dbReference type="OrthoDB" id="7537227at2759"/>
<feature type="coiled-coil region" evidence="9">
    <location>
        <begin position="179"/>
        <end position="206"/>
    </location>
</feature>
<keyword evidence="7" id="KW-0833">Ubl conjugation pathway</keyword>
<dbReference type="SUPFAM" id="SSF48371">
    <property type="entry name" value="ARM repeat"/>
    <property type="match status" value="1"/>
</dbReference>
<evidence type="ECO:0000259" key="11">
    <source>
        <dbReference type="PROSITE" id="PS51698"/>
    </source>
</evidence>